<keyword evidence="8" id="KW-0694">RNA-binding</keyword>
<dbReference type="Pfam" id="PF25597">
    <property type="entry name" value="SH3_retrovirus"/>
    <property type="match status" value="1"/>
</dbReference>
<keyword evidence="10" id="KW-0695">RNA-directed DNA polymerase</keyword>
<evidence type="ECO:0000256" key="9">
    <source>
        <dbReference type="ARBA" id="ARBA00022908"/>
    </source>
</evidence>
<dbReference type="InterPro" id="IPR057670">
    <property type="entry name" value="SH3_retrovirus"/>
</dbReference>
<keyword evidence="11" id="KW-0808">Transferase</keyword>
<evidence type="ECO:0000313" key="18">
    <source>
        <dbReference type="Proteomes" id="UP000765509"/>
    </source>
</evidence>
<dbReference type="EMBL" id="AVOT02030815">
    <property type="protein sequence ID" value="MBW0524131.1"/>
    <property type="molecule type" value="Genomic_DNA"/>
</dbReference>
<name>A0A9Q3EKS1_9BASI</name>
<keyword evidence="18" id="KW-1185">Reference proteome</keyword>
<evidence type="ECO:0000256" key="11">
    <source>
        <dbReference type="ARBA" id="ARBA00022932"/>
    </source>
</evidence>
<gene>
    <name evidence="17" type="ORF">O181_063846</name>
</gene>
<dbReference type="InterPro" id="IPR001584">
    <property type="entry name" value="Integrase_cat-core"/>
</dbReference>
<dbReference type="GO" id="GO:0046872">
    <property type="term" value="F:metal ion binding"/>
    <property type="evidence" value="ECO:0007669"/>
    <property type="project" value="UniProtKB-KW"/>
</dbReference>
<dbReference type="GO" id="GO:0005634">
    <property type="term" value="C:nucleus"/>
    <property type="evidence" value="ECO:0007669"/>
    <property type="project" value="UniProtKB-ARBA"/>
</dbReference>
<reference evidence="17" key="1">
    <citation type="submission" date="2021-03" db="EMBL/GenBank/DDBJ databases">
        <title>Draft genome sequence of rust myrtle Austropuccinia psidii MF-1, a brazilian biotype.</title>
        <authorList>
            <person name="Quecine M.C."/>
            <person name="Pachon D.M.R."/>
            <person name="Bonatelli M.L."/>
            <person name="Correr F.H."/>
            <person name="Franceschini L.M."/>
            <person name="Leite T.F."/>
            <person name="Margarido G.R.A."/>
            <person name="Almeida C.A."/>
            <person name="Ferrarezi J.A."/>
            <person name="Labate C.A."/>
        </authorList>
    </citation>
    <scope>NUCLEOTIDE SEQUENCE</scope>
    <source>
        <strain evidence="17">MF-1</strain>
    </source>
</reference>
<evidence type="ECO:0000256" key="7">
    <source>
        <dbReference type="ARBA" id="ARBA00022842"/>
    </source>
</evidence>
<evidence type="ECO:0000256" key="13">
    <source>
        <dbReference type="ARBA" id="ARBA00023268"/>
    </source>
</evidence>
<evidence type="ECO:0000256" key="8">
    <source>
        <dbReference type="ARBA" id="ARBA00022884"/>
    </source>
</evidence>
<keyword evidence="3" id="KW-0540">Nuclease</keyword>
<evidence type="ECO:0000256" key="5">
    <source>
        <dbReference type="ARBA" id="ARBA00022759"/>
    </source>
</evidence>
<dbReference type="InterPro" id="IPR036397">
    <property type="entry name" value="RNaseH_sf"/>
</dbReference>
<dbReference type="PROSITE" id="PS50994">
    <property type="entry name" value="INTEGRASE"/>
    <property type="match status" value="1"/>
</dbReference>
<keyword evidence="13" id="KW-0511">Multifunctional enzyme</keyword>
<comment type="catalytic activity">
    <reaction evidence="15">
        <text>DNA(n) + a 2'-deoxyribonucleoside 5'-triphosphate = DNA(n+1) + diphosphate</text>
        <dbReference type="Rhea" id="RHEA:22508"/>
        <dbReference type="Rhea" id="RHEA-COMP:17339"/>
        <dbReference type="Rhea" id="RHEA-COMP:17340"/>
        <dbReference type="ChEBI" id="CHEBI:33019"/>
        <dbReference type="ChEBI" id="CHEBI:61560"/>
        <dbReference type="ChEBI" id="CHEBI:173112"/>
        <dbReference type="EC" id="2.7.7.7"/>
    </reaction>
</comment>
<dbReference type="InterPro" id="IPR013103">
    <property type="entry name" value="RVT_2"/>
</dbReference>
<evidence type="ECO:0000256" key="4">
    <source>
        <dbReference type="ARBA" id="ARBA00022723"/>
    </source>
</evidence>
<comment type="catalytic activity">
    <reaction evidence="14">
        <text>DNA(n) + a 2'-deoxyribonucleoside 5'-triphosphate = DNA(n+1) + diphosphate</text>
        <dbReference type="Rhea" id="RHEA:22508"/>
        <dbReference type="Rhea" id="RHEA-COMP:17339"/>
        <dbReference type="Rhea" id="RHEA-COMP:17340"/>
        <dbReference type="ChEBI" id="CHEBI:33019"/>
        <dbReference type="ChEBI" id="CHEBI:61560"/>
        <dbReference type="ChEBI" id="CHEBI:173112"/>
        <dbReference type="EC" id="2.7.7.49"/>
    </reaction>
</comment>
<dbReference type="GO" id="GO:0015074">
    <property type="term" value="P:DNA integration"/>
    <property type="evidence" value="ECO:0007669"/>
    <property type="project" value="UniProtKB-KW"/>
</dbReference>
<keyword evidence="2" id="KW-0548">Nucleotidyltransferase</keyword>
<keyword evidence="6" id="KW-0378">Hydrolase</keyword>
<dbReference type="GO" id="GO:0032196">
    <property type="term" value="P:transposition"/>
    <property type="evidence" value="ECO:0007669"/>
    <property type="project" value="UniProtKB-KW"/>
</dbReference>
<evidence type="ECO:0000313" key="17">
    <source>
        <dbReference type="EMBL" id="MBW0524131.1"/>
    </source>
</evidence>
<sequence>MSGSTRSKKAAADAKHLTNEEMYSLLNSLRSEVLSLQSARTSDAAGMKYLHMALSSPPPALSPYHQQPHVVSSAYDRCMQEPYRAADRSNHLLSDGSNFAEWVVVINRVLCIVLNSELSIDDSPLLLENRSPQENRAISHFINATIPPDFALCVGIVPSRAMAKEFFDTIKARCCPGNRFQKLKVVRELVDMLVENGVDQPKSNTAIILSLRRAFAMFKKLGIEVDELEGLMAQSSCHPPPTLDRVAFNQLILAAMRSRAQHLWARTMAYNSHIRRPPDHLIDRFGGSCFHCGRTGKWRADCPHTKGVANPNPFPASPGVYCPPRPGTPDCRAQTTPNSPYQRERVLQVQFVEHRASDWVLIDTGASIHLSGSLPFATNTATLRVPIRRGYVIIRDVVFSEKILGTILSVGQLCREGVLPFFNSASLSLLVTTTFLNDCWWLDVVSSDETNRSAAVSSSNLLEMNPISLPTSVSLSSRGWHERLGHVCNKTVISFLKQHDPSFDHKHWQTFYCPTCTKSKSTHRIVWACTDIPKDKALDLLVSDILGPFKEDAQGFKYLITLRDHVTTYSIAYPLKMRSDSPAAILDAVKQLQVHTGTTPKAREFMSATFTHSMAKLGITLCPLLPYSPQENGEAERLNRTLGDMARSMMLQSEMPKRFWQFAYARACFIHNRIPNSRFPNSSPYQELFGQQSSITPLYPFGAEAIVHLPSVQQPHKLAPRAVECRLLKPLMTGGWLLWDKESNRVIQSVSVIFPQFQPPASGTAPSKGSLRHVINTMTLGDVPTEKIFEVENKAIDSLFLAKDVAIPEHLGRALSSPHRAYWREACMAELDQMVARNVWETVEKRPGMNTIGHRWVFDVKRNLDGSVQKFKARLVAHGDKQRPGVDCAETYALTASLMSLRLLLATAVLKKWPVASFDVSGAYLYSPVEERVFVKPPVFFLPELHGKVLCLKKALYGMRQEGRCWWKFLLGRVTRLNFVATKVDQSLYIFHSGMAVVAIWIHIDNGVITSNSPDTVAAFKEALCSELDIKWSDEVRQIVGLECVFSEAEVAITQQCLADGILEAYTRLLIQRDSPLPMLPVSGFPQDTETMDATPFRSIIGLLAYLVSGSCPDLAFAVNYLARHSMGPTATHWEMLDHVVGYLLKTRDRGLRLRPGGISLSLWSDAGWGGDLERSQTGFILKLSDAPILWASKRQSVVELSTCAAEYIALSDSTQHLVQAINQLTQLVHDFDKTIFCDNQAAVQVSVDNKSRKCMRYLDRAFFFVNNTIHKHDIAVKLVKTGEMQAVALTKRLSGTTLLKAASFLGLKG</sequence>
<dbReference type="CDD" id="cd09272">
    <property type="entry name" value="RNase_HI_RT_Ty1"/>
    <property type="match status" value="1"/>
</dbReference>
<dbReference type="Pfam" id="PF07727">
    <property type="entry name" value="RVT_2"/>
    <property type="match status" value="1"/>
</dbReference>
<dbReference type="InterPro" id="IPR012337">
    <property type="entry name" value="RNaseH-like_sf"/>
</dbReference>
<keyword evidence="12" id="KW-0233">DNA recombination</keyword>
<evidence type="ECO:0000256" key="14">
    <source>
        <dbReference type="ARBA" id="ARBA00048173"/>
    </source>
</evidence>
<keyword evidence="9" id="KW-0229">DNA integration</keyword>
<evidence type="ECO:0000256" key="10">
    <source>
        <dbReference type="ARBA" id="ARBA00022918"/>
    </source>
</evidence>
<keyword evidence="1" id="KW-0815">Transposition</keyword>
<dbReference type="GO" id="GO:0016787">
    <property type="term" value="F:hydrolase activity"/>
    <property type="evidence" value="ECO:0007669"/>
    <property type="project" value="UniProtKB-KW"/>
</dbReference>
<dbReference type="GO" id="GO:0003887">
    <property type="term" value="F:DNA-directed DNA polymerase activity"/>
    <property type="evidence" value="ECO:0007669"/>
    <property type="project" value="UniProtKB-KW"/>
</dbReference>
<dbReference type="Proteomes" id="UP000765509">
    <property type="component" value="Unassembled WGS sequence"/>
</dbReference>
<evidence type="ECO:0000256" key="2">
    <source>
        <dbReference type="ARBA" id="ARBA00022695"/>
    </source>
</evidence>
<dbReference type="GO" id="GO:0003964">
    <property type="term" value="F:RNA-directed DNA polymerase activity"/>
    <property type="evidence" value="ECO:0007669"/>
    <property type="project" value="UniProtKB-KW"/>
</dbReference>
<evidence type="ECO:0000256" key="3">
    <source>
        <dbReference type="ARBA" id="ARBA00022722"/>
    </source>
</evidence>
<keyword evidence="5" id="KW-0255">Endonuclease</keyword>
<dbReference type="GO" id="GO:0003723">
    <property type="term" value="F:RNA binding"/>
    <property type="evidence" value="ECO:0007669"/>
    <property type="project" value="UniProtKB-KW"/>
</dbReference>
<protein>
    <recommendedName>
        <fullName evidence="16">Integrase catalytic domain-containing protein</fullName>
    </recommendedName>
</protein>
<organism evidence="17 18">
    <name type="scientific">Austropuccinia psidii MF-1</name>
    <dbReference type="NCBI Taxonomy" id="1389203"/>
    <lineage>
        <taxon>Eukaryota</taxon>
        <taxon>Fungi</taxon>
        <taxon>Dikarya</taxon>
        <taxon>Basidiomycota</taxon>
        <taxon>Pucciniomycotina</taxon>
        <taxon>Pucciniomycetes</taxon>
        <taxon>Pucciniales</taxon>
        <taxon>Sphaerophragmiaceae</taxon>
        <taxon>Austropuccinia</taxon>
    </lineage>
</organism>
<dbReference type="SUPFAM" id="SSF53098">
    <property type="entry name" value="Ribonuclease H-like"/>
    <property type="match status" value="1"/>
</dbReference>
<proteinExistence type="predicted"/>
<accession>A0A9Q3EKS1</accession>
<evidence type="ECO:0000256" key="1">
    <source>
        <dbReference type="ARBA" id="ARBA00022578"/>
    </source>
</evidence>
<dbReference type="GO" id="GO:0004519">
    <property type="term" value="F:endonuclease activity"/>
    <property type="evidence" value="ECO:0007669"/>
    <property type="project" value="UniProtKB-KW"/>
</dbReference>
<keyword evidence="7" id="KW-0460">Magnesium</keyword>
<comment type="caution">
    <text evidence="17">The sequence shown here is derived from an EMBL/GenBank/DDBJ whole genome shotgun (WGS) entry which is preliminary data.</text>
</comment>
<evidence type="ECO:0000256" key="12">
    <source>
        <dbReference type="ARBA" id="ARBA00023172"/>
    </source>
</evidence>
<dbReference type="GO" id="GO:0006310">
    <property type="term" value="P:DNA recombination"/>
    <property type="evidence" value="ECO:0007669"/>
    <property type="project" value="UniProtKB-KW"/>
</dbReference>
<feature type="domain" description="Integrase catalytic" evidence="16">
    <location>
        <begin position="529"/>
        <end position="692"/>
    </location>
</feature>
<dbReference type="PANTHER" id="PTHR42648:SF11">
    <property type="entry name" value="TRANSPOSON TY4-P GAG-POL POLYPROTEIN"/>
    <property type="match status" value="1"/>
</dbReference>
<dbReference type="InterPro" id="IPR039537">
    <property type="entry name" value="Retrotran_Ty1/copia-like"/>
</dbReference>
<evidence type="ECO:0000259" key="16">
    <source>
        <dbReference type="PROSITE" id="PS50994"/>
    </source>
</evidence>
<dbReference type="Gene3D" id="3.30.420.10">
    <property type="entry name" value="Ribonuclease H-like superfamily/Ribonuclease H"/>
    <property type="match status" value="1"/>
</dbReference>
<keyword evidence="11" id="KW-0239">DNA-directed DNA polymerase</keyword>
<keyword evidence="4" id="KW-0479">Metal-binding</keyword>
<dbReference type="PANTHER" id="PTHR42648">
    <property type="entry name" value="TRANSPOSASE, PUTATIVE-RELATED"/>
    <property type="match status" value="1"/>
</dbReference>
<evidence type="ECO:0000256" key="15">
    <source>
        <dbReference type="ARBA" id="ARBA00049244"/>
    </source>
</evidence>
<evidence type="ECO:0000256" key="6">
    <source>
        <dbReference type="ARBA" id="ARBA00022801"/>
    </source>
</evidence>